<dbReference type="EMBL" id="JAWDIP010000003">
    <property type="protein sequence ID" value="MDY0395534.1"/>
    <property type="molecule type" value="Genomic_DNA"/>
</dbReference>
<keyword evidence="6 8" id="KW-1133">Transmembrane helix</keyword>
<keyword evidence="3" id="KW-0813">Transport</keyword>
<keyword evidence="7 8" id="KW-0472">Membrane</keyword>
<evidence type="ECO:0000256" key="4">
    <source>
        <dbReference type="ARBA" id="ARBA00022475"/>
    </source>
</evidence>
<comment type="caution">
    <text evidence="9">The sequence shown here is derived from an EMBL/GenBank/DDBJ whole genome shotgun (WGS) entry which is preliminary data.</text>
</comment>
<evidence type="ECO:0000256" key="6">
    <source>
        <dbReference type="ARBA" id="ARBA00022989"/>
    </source>
</evidence>
<keyword evidence="4" id="KW-1003">Cell membrane</keyword>
<dbReference type="InterPro" id="IPR000060">
    <property type="entry name" value="BCCT_transptr"/>
</dbReference>
<keyword evidence="10" id="KW-1185">Reference proteome</keyword>
<evidence type="ECO:0000256" key="8">
    <source>
        <dbReference type="SAM" id="Phobius"/>
    </source>
</evidence>
<gene>
    <name evidence="9" type="ORF">RWE15_15225</name>
</gene>
<dbReference type="PANTHER" id="PTHR30047:SF7">
    <property type="entry name" value="HIGH-AFFINITY CHOLINE TRANSPORT PROTEIN"/>
    <property type="match status" value="1"/>
</dbReference>
<dbReference type="PANTHER" id="PTHR30047">
    <property type="entry name" value="HIGH-AFFINITY CHOLINE TRANSPORT PROTEIN-RELATED"/>
    <property type="match status" value="1"/>
</dbReference>
<name>A0ABU5C886_9BACI</name>
<evidence type="ECO:0000256" key="7">
    <source>
        <dbReference type="ARBA" id="ARBA00023136"/>
    </source>
</evidence>
<evidence type="ECO:0000313" key="10">
    <source>
        <dbReference type="Proteomes" id="UP001281447"/>
    </source>
</evidence>
<protein>
    <submittedName>
        <fullName evidence="9">BCCT family transporter</fullName>
    </submittedName>
</protein>
<keyword evidence="5 8" id="KW-0812">Transmembrane</keyword>
<evidence type="ECO:0000256" key="3">
    <source>
        <dbReference type="ARBA" id="ARBA00022448"/>
    </source>
</evidence>
<organism evidence="9 10">
    <name type="scientific">Tigheibacillus halophilus</name>
    <dbReference type="NCBI Taxonomy" id="361280"/>
    <lineage>
        <taxon>Bacteria</taxon>
        <taxon>Bacillati</taxon>
        <taxon>Bacillota</taxon>
        <taxon>Bacilli</taxon>
        <taxon>Bacillales</taxon>
        <taxon>Bacillaceae</taxon>
        <taxon>Tigheibacillus</taxon>
    </lineage>
</organism>
<evidence type="ECO:0000256" key="1">
    <source>
        <dbReference type="ARBA" id="ARBA00004651"/>
    </source>
</evidence>
<evidence type="ECO:0000256" key="2">
    <source>
        <dbReference type="ARBA" id="ARBA00005658"/>
    </source>
</evidence>
<accession>A0ABU5C886</accession>
<evidence type="ECO:0000256" key="5">
    <source>
        <dbReference type="ARBA" id="ARBA00022692"/>
    </source>
</evidence>
<comment type="similarity">
    <text evidence="2">Belongs to the BCCT transporter (TC 2.A.15) family.</text>
</comment>
<dbReference type="Pfam" id="PF02028">
    <property type="entry name" value="BCCT"/>
    <property type="match status" value="1"/>
</dbReference>
<feature type="transmembrane region" description="Helical" evidence="8">
    <location>
        <begin position="76"/>
        <end position="97"/>
    </location>
</feature>
<dbReference type="Proteomes" id="UP001281447">
    <property type="component" value="Unassembled WGS sequence"/>
</dbReference>
<proteinExistence type="inferred from homology"/>
<comment type="subcellular location">
    <subcellularLocation>
        <location evidence="1">Cell membrane</location>
        <topology evidence="1">Multi-pass membrane protein</topology>
    </subcellularLocation>
</comment>
<feature type="transmembrane region" description="Helical" evidence="8">
    <location>
        <begin position="50"/>
        <end position="70"/>
    </location>
</feature>
<reference evidence="9 10" key="1">
    <citation type="submission" date="2023-10" db="EMBL/GenBank/DDBJ databases">
        <title>Virgibacillus halophilus 5B73C genome.</title>
        <authorList>
            <person name="Miliotis G."/>
            <person name="Sengupta P."/>
            <person name="Hameed A."/>
            <person name="Chuvochina M."/>
            <person name="Mcdonagh F."/>
            <person name="Simpson A.C."/>
            <person name="Singh N.K."/>
            <person name="Rekha P.D."/>
            <person name="Raman K."/>
            <person name="Hugenholtz P."/>
            <person name="Venkateswaran K."/>
        </authorList>
    </citation>
    <scope>NUCLEOTIDE SEQUENCE [LARGE SCALE GENOMIC DNA]</scope>
    <source>
        <strain evidence="9 10">5B73C</strain>
    </source>
</reference>
<feature type="transmembrane region" description="Helical" evidence="8">
    <location>
        <begin position="12"/>
        <end position="29"/>
    </location>
</feature>
<evidence type="ECO:0000313" key="9">
    <source>
        <dbReference type="EMBL" id="MDY0395534.1"/>
    </source>
</evidence>
<sequence length="103" mass="11007">MMAITEHLPFGMAFGFLFLLATIIFVLTTTDSMSLTISMAISGNGHPPRWLRAFYALVMGLVAIVLVSVGEGSVNALQSFIVVTAVPVVLLLLTTFLDSTKGM</sequence>